<dbReference type="InterPro" id="IPR011701">
    <property type="entry name" value="MFS"/>
</dbReference>
<comment type="subcellular location">
    <subcellularLocation>
        <location evidence="1">Membrane</location>
        <topology evidence="1">Multi-pass membrane protein</topology>
    </subcellularLocation>
</comment>
<name>A0A6A6B585_9PEZI</name>
<feature type="transmembrane region" description="Helical" evidence="6">
    <location>
        <begin position="472"/>
        <end position="493"/>
    </location>
</feature>
<dbReference type="GO" id="GO:0022857">
    <property type="term" value="F:transmembrane transporter activity"/>
    <property type="evidence" value="ECO:0007669"/>
    <property type="project" value="InterPro"/>
</dbReference>
<feature type="transmembrane region" description="Helical" evidence="6">
    <location>
        <begin position="204"/>
        <end position="224"/>
    </location>
</feature>
<dbReference type="PANTHER" id="PTHR43791">
    <property type="entry name" value="PERMEASE-RELATED"/>
    <property type="match status" value="1"/>
</dbReference>
<dbReference type="OrthoDB" id="2985014at2759"/>
<keyword evidence="4 6" id="KW-1133">Transmembrane helix</keyword>
<evidence type="ECO:0000256" key="5">
    <source>
        <dbReference type="ARBA" id="ARBA00023136"/>
    </source>
</evidence>
<keyword evidence="9" id="KW-1185">Reference proteome</keyword>
<feature type="transmembrane region" description="Helical" evidence="6">
    <location>
        <begin position="379"/>
        <end position="401"/>
    </location>
</feature>
<dbReference type="RefSeq" id="XP_033395022.1">
    <property type="nucleotide sequence ID" value="XM_033545782.1"/>
</dbReference>
<keyword evidence="5 6" id="KW-0472">Membrane</keyword>
<dbReference type="InterPro" id="IPR036259">
    <property type="entry name" value="MFS_trans_sf"/>
</dbReference>
<dbReference type="GeneID" id="54303288"/>
<accession>A0A6A6B585</accession>
<feature type="transmembrane region" description="Helical" evidence="6">
    <location>
        <begin position="346"/>
        <end position="367"/>
    </location>
</feature>
<feature type="domain" description="Major facilitator superfamily (MFS) profile" evidence="7">
    <location>
        <begin position="76"/>
        <end position="525"/>
    </location>
</feature>
<evidence type="ECO:0000256" key="4">
    <source>
        <dbReference type="ARBA" id="ARBA00022989"/>
    </source>
</evidence>
<evidence type="ECO:0000256" key="3">
    <source>
        <dbReference type="ARBA" id="ARBA00022692"/>
    </source>
</evidence>
<dbReference type="Proteomes" id="UP000799438">
    <property type="component" value="Unassembled WGS sequence"/>
</dbReference>
<dbReference type="SUPFAM" id="SSF103473">
    <property type="entry name" value="MFS general substrate transporter"/>
    <property type="match status" value="1"/>
</dbReference>
<evidence type="ECO:0000256" key="6">
    <source>
        <dbReference type="SAM" id="Phobius"/>
    </source>
</evidence>
<evidence type="ECO:0000256" key="1">
    <source>
        <dbReference type="ARBA" id="ARBA00004141"/>
    </source>
</evidence>
<dbReference type="EMBL" id="ML995493">
    <property type="protein sequence ID" value="KAF2139309.1"/>
    <property type="molecule type" value="Genomic_DNA"/>
</dbReference>
<keyword evidence="3 6" id="KW-0812">Transmembrane</keyword>
<dbReference type="InterPro" id="IPR020846">
    <property type="entry name" value="MFS_dom"/>
</dbReference>
<sequence>MPRGDTVPGALHRAVNLMKTASTAWIDAPRYSLLPGQDDAHPTERCPTLNDDEVQNELDWSDEEERRLVCKLDMVIMPLLILGFYALQLDRGNIGNALTDYFMEDLHLTQLQFNVGQQLLSAGIVILEIPSNFILYRIGPQKWISGQILAWGFVATFQAFQKGLSGYISTRFLLGLCEAGFIPAGLYTITIFYKRAETSKRFSYFFLGNLAAAASTGLIGYGILQMRGVCNLAGWQWLFIIEGLFTVIIGLLFIFLFPQSLAQPKSLLGFHYFSPRECEILRQRVIHDDPRKLQKTNWIGWEEIKHALSNWRVYPHILLTLVAMAPNNTFSSYAPTLVGSYGYGRLVSNALVSVGNWIALVLIASWGYMADRLGVRGPFVFLGVLLWWGFSIGNLCLIHSSDRRARYVLLVLGMSVSQVYHAVNGSWLALNSRSAGERSITMALFIMAANCAAIIGSQLFQAEDKPLYRKGWSAIVGLTSAGLVFATLANAQYRLLNKRMKRKERDGISGEHAERLEAHTRYYHV</sequence>
<dbReference type="Pfam" id="PF07690">
    <property type="entry name" value="MFS_1"/>
    <property type="match status" value="1"/>
</dbReference>
<evidence type="ECO:0000313" key="9">
    <source>
        <dbReference type="Proteomes" id="UP000799438"/>
    </source>
</evidence>
<keyword evidence="2" id="KW-0813">Transport</keyword>
<evidence type="ECO:0000259" key="7">
    <source>
        <dbReference type="PROSITE" id="PS50850"/>
    </source>
</evidence>
<dbReference type="AlphaFoldDB" id="A0A6A6B585"/>
<evidence type="ECO:0000313" key="8">
    <source>
        <dbReference type="EMBL" id="KAF2139309.1"/>
    </source>
</evidence>
<feature type="transmembrane region" description="Helical" evidence="6">
    <location>
        <begin position="236"/>
        <end position="257"/>
    </location>
</feature>
<reference evidence="8" key="1">
    <citation type="journal article" date="2020" name="Stud. Mycol.">
        <title>101 Dothideomycetes genomes: a test case for predicting lifestyles and emergence of pathogens.</title>
        <authorList>
            <person name="Haridas S."/>
            <person name="Albert R."/>
            <person name="Binder M."/>
            <person name="Bloem J."/>
            <person name="Labutti K."/>
            <person name="Salamov A."/>
            <person name="Andreopoulos B."/>
            <person name="Baker S."/>
            <person name="Barry K."/>
            <person name="Bills G."/>
            <person name="Bluhm B."/>
            <person name="Cannon C."/>
            <person name="Castanera R."/>
            <person name="Culley D."/>
            <person name="Daum C."/>
            <person name="Ezra D."/>
            <person name="Gonzalez J."/>
            <person name="Henrissat B."/>
            <person name="Kuo A."/>
            <person name="Liang C."/>
            <person name="Lipzen A."/>
            <person name="Lutzoni F."/>
            <person name="Magnuson J."/>
            <person name="Mondo S."/>
            <person name="Nolan M."/>
            <person name="Ohm R."/>
            <person name="Pangilinan J."/>
            <person name="Park H.-J."/>
            <person name="Ramirez L."/>
            <person name="Alfaro M."/>
            <person name="Sun H."/>
            <person name="Tritt A."/>
            <person name="Yoshinaga Y."/>
            <person name="Zwiers L.-H."/>
            <person name="Turgeon B."/>
            <person name="Goodwin S."/>
            <person name="Spatafora J."/>
            <person name="Crous P."/>
            <person name="Grigoriev I."/>
        </authorList>
    </citation>
    <scope>NUCLEOTIDE SEQUENCE</scope>
    <source>
        <strain evidence="8">CBS 121167</strain>
    </source>
</reference>
<organism evidence="8 9">
    <name type="scientific">Aplosporella prunicola CBS 121167</name>
    <dbReference type="NCBI Taxonomy" id="1176127"/>
    <lineage>
        <taxon>Eukaryota</taxon>
        <taxon>Fungi</taxon>
        <taxon>Dikarya</taxon>
        <taxon>Ascomycota</taxon>
        <taxon>Pezizomycotina</taxon>
        <taxon>Dothideomycetes</taxon>
        <taxon>Dothideomycetes incertae sedis</taxon>
        <taxon>Botryosphaeriales</taxon>
        <taxon>Aplosporellaceae</taxon>
        <taxon>Aplosporella</taxon>
    </lineage>
</organism>
<evidence type="ECO:0000256" key="2">
    <source>
        <dbReference type="ARBA" id="ARBA00022448"/>
    </source>
</evidence>
<proteinExistence type="predicted"/>
<dbReference type="GO" id="GO:0016020">
    <property type="term" value="C:membrane"/>
    <property type="evidence" value="ECO:0007669"/>
    <property type="project" value="UniProtKB-SubCell"/>
</dbReference>
<feature type="transmembrane region" description="Helical" evidence="6">
    <location>
        <begin position="172"/>
        <end position="192"/>
    </location>
</feature>
<gene>
    <name evidence="8" type="ORF">K452DRAFT_352577</name>
</gene>
<protein>
    <recommendedName>
        <fullName evidence="7">Major facilitator superfamily (MFS) profile domain-containing protein</fullName>
    </recommendedName>
</protein>
<feature type="transmembrane region" description="Helical" evidence="6">
    <location>
        <begin position="442"/>
        <end position="460"/>
    </location>
</feature>
<dbReference type="Gene3D" id="1.20.1250.20">
    <property type="entry name" value="MFS general substrate transporter like domains"/>
    <property type="match status" value="2"/>
</dbReference>
<dbReference type="PROSITE" id="PS50850">
    <property type="entry name" value="MFS"/>
    <property type="match status" value="1"/>
</dbReference>
<dbReference type="PANTHER" id="PTHR43791:SF32">
    <property type="entry name" value="MAJOR FACILITATOR SUPERFAMILY (MFS) PROFILE DOMAIN-CONTAINING PROTEIN"/>
    <property type="match status" value="1"/>
</dbReference>